<dbReference type="EMBL" id="ML975186">
    <property type="protein sequence ID" value="KAF1808288.1"/>
    <property type="molecule type" value="Genomic_DNA"/>
</dbReference>
<reference evidence="5 7" key="1">
    <citation type="submission" date="2020-01" db="EMBL/GenBank/DDBJ databases">
        <authorList>
            <consortium name="DOE Joint Genome Institute"/>
            <person name="Haridas S."/>
            <person name="Albert R."/>
            <person name="Binder M."/>
            <person name="Bloem J."/>
            <person name="Labutti K."/>
            <person name="Salamov A."/>
            <person name="Andreopoulos B."/>
            <person name="Baker S.E."/>
            <person name="Barry K."/>
            <person name="Bills G."/>
            <person name="Bluhm B.H."/>
            <person name="Cannon C."/>
            <person name="Castanera R."/>
            <person name="Culley D.E."/>
            <person name="Daum C."/>
            <person name="Ezra D."/>
            <person name="Gonzalez J.B."/>
            <person name="Henrissat B."/>
            <person name="Kuo A."/>
            <person name="Liang C."/>
            <person name="Lipzen A."/>
            <person name="Lutzoni F."/>
            <person name="Magnuson J."/>
            <person name="Mondo S."/>
            <person name="Nolan M."/>
            <person name="Ohm R."/>
            <person name="Pangilinan J."/>
            <person name="Park H.-J."/>
            <person name="Ramirez L."/>
            <person name="Alfaro M."/>
            <person name="Sun H."/>
            <person name="Tritt A."/>
            <person name="Yoshinaga Y."/>
            <person name="Zwiers L.-H."/>
            <person name="Turgeon B.G."/>
            <person name="Goodwin S.B."/>
            <person name="Spatafora J.W."/>
            <person name="Crous P.W."/>
            <person name="Grigoriev I.V."/>
        </authorList>
    </citation>
    <scope>NUCLEOTIDE SEQUENCE</scope>
    <source>
        <strain evidence="5 7">CBS 781.70</strain>
    </source>
</reference>
<accession>A0A6G1FRC9</accession>
<dbReference type="InterPro" id="IPR016135">
    <property type="entry name" value="UBQ-conjugating_enzyme/RWD"/>
</dbReference>
<dbReference type="OrthoDB" id="1158011at2759"/>
<keyword evidence="3" id="KW-0812">Transmembrane</keyword>
<dbReference type="SMART" id="SM00212">
    <property type="entry name" value="UBCc"/>
    <property type="match status" value="1"/>
</dbReference>
<dbReference type="RefSeq" id="XP_033529919.1">
    <property type="nucleotide sequence ID" value="XM_033680397.1"/>
</dbReference>
<evidence type="ECO:0000259" key="4">
    <source>
        <dbReference type="PROSITE" id="PS50127"/>
    </source>
</evidence>
<gene>
    <name evidence="5 7" type="ORF">P152DRAFT_462687</name>
</gene>
<name>A0A6G1FRC9_9PEZI</name>
<proteinExistence type="predicted"/>
<feature type="transmembrane region" description="Helical" evidence="3">
    <location>
        <begin position="251"/>
        <end position="271"/>
    </location>
</feature>
<evidence type="ECO:0000313" key="5">
    <source>
        <dbReference type="EMBL" id="KAF1808288.1"/>
    </source>
</evidence>
<dbReference type="PANTHER" id="PTHR24067">
    <property type="entry name" value="UBIQUITIN-CONJUGATING ENZYME E2"/>
    <property type="match status" value="1"/>
</dbReference>
<dbReference type="SUPFAM" id="SSF54495">
    <property type="entry name" value="UBC-like"/>
    <property type="match status" value="1"/>
</dbReference>
<evidence type="ECO:0000256" key="3">
    <source>
        <dbReference type="SAM" id="Phobius"/>
    </source>
</evidence>
<keyword evidence="6" id="KW-1185">Reference proteome</keyword>
<keyword evidence="3" id="KW-1133">Transmembrane helix</keyword>
<dbReference type="Pfam" id="PF00179">
    <property type="entry name" value="UQ_con"/>
    <property type="match status" value="1"/>
</dbReference>
<dbReference type="Proteomes" id="UP000504638">
    <property type="component" value="Unplaced"/>
</dbReference>
<feature type="region of interest" description="Disordered" evidence="2">
    <location>
        <begin position="205"/>
        <end position="242"/>
    </location>
</feature>
<dbReference type="PROSITE" id="PS50127">
    <property type="entry name" value="UBC_2"/>
    <property type="match status" value="1"/>
</dbReference>
<organism evidence="5">
    <name type="scientific">Eremomyces bilateralis CBS 781.70</name>
    <dbReference type="NCBI Taxonomy" id="1392243"/>
    <lineage>
        <taxon>Eukaryota</taxon>
        <taxon>Fungi</taxon>
        <taxon>Dikarya</taxon>
        <taxon>Ascomycota</taxon>
        <taxon>Pezizomycotina</taxon>
        <taxon>Dothideomycetes</taxon>
        <taxon>Dothideomycetes incertae sedis</taxon>
        <taxon>Eremomycetales</taxon>
        <taxon>Eremomycetaceae</taxon>
        <taxon>Eremomyces</taxon>
    </lineage>
</organism>
<dbReference type="Gene3D" id="3.10.110.10">
    <property type="entry name" value="Ubiquitin Conjugating Enzyme"/>
    <property type="match status" value="1"/>
</dbReference>
<dbReference type="FunFam" id="3.10.110.10:FF:000086">
    <property type="entry name" value="Ubiquitin-conjugating enzyme E2 J1"/>
    <property type="match status" value="1"/>
</dbReference>
<feature type="domain" description="UBC core" evidence="4">
    <location>
        <begin position="12"/>
        <end position="168"/>
    </location>
</feature>
<sequence length="274" mass="30249">MANTSSYNSKTPTIRRLLKEASELASLPDPSLTAHPIDSNLFEWHFTIRGPASSPYESGIYHGRISLPPQYPLKPPNFRFLTPSGRFEVNREICLSISGHHEETWLPAWGVRTALVALRSIMADDSRGQIGGLETSSEVRETFAKESWGWKCDTCGKCNREIMGEWAEEVSAMEKRGEKLETSDTVIPPGLALAYKDGMAKRKESDPVATVASSSSNSPPRPTRSIDSTAPAALTPNHTPRTPDRDVLSAWIDRAIGFVAVALVFLLLRILKFI</sequence>
<feature type="compositionally biased region" description="Low complexity" evidence="2">
    <location>
        <begin position="207"/>
        <end position="218"/>
    </location>
</feature>
<evidence type="ECO:0000313" key="7">
    <source>
        <dbReference type="RefSeq" id="XP_033529919.1"/>
    </source>
</evidence>
<protein>
    <submittedName>
        <fullName evidence="5 7">UBC-like protein</fullName>
    </submittedName>
</protein>
<keyword evidence="3" id="KW-0472">Membrane</keyword>
<dbReference type="AlphaFoldDB" id="A0A6G1FRC9"/>
<evidence type="ECO:0000256" key="1">
    <source>
        <dbReference type="ARBA" id="ARBA00022786"/>
    </source>
</evidence>
<dbReference type="GeneID" id="54420967"/>
<dbReference type="InterPro" id="IPR050113">
    <property type="entry name" value="Ub_conjugating_enzyme"/>
</dbReference>
<evidence type="ECO:0000313" key="6">
    <source>
        <dbReference type="Proteomes" id="UP000504638"/>
    </source>
</evidence>
<reference evidence="7" key="2">
    <citation type="submission" date="2020-04" db="EMBL/GenBank/DDBJ databases">
        <authorList>
            <consortium name="NCBI Genome Project"/>
        </authorList>
    </citation>
    <scope>NUCLEOTIDE SEQUENCE</scope>
    <source>
        <strain evidence="7">CBS 781.70</strain>
    </source>
</reference>
<evidence type="ECO:0000256" key="2">
    <source>
        <dbReference type="SAM" id="MobiDB-lite"/>
    </source>
</evidence>
<reference evidence="7" key="3">
    <citation type="submission" date="2025-04" db="UniProtKB">
        <authorList>
            <consortium name="RefSeq"/>
        </authorList>
    </citation>
    <scope>IDENTIFICATION</scope>
    <source>
        <strain evidence="7">CBS 781.70</strain>
    </source>
</reference>
<dbReference type="CDD" id="cd23799">
    <property type="entry name" value="UBCc_UBE2J"/>
    <property type="match status" value="1"/>
</dbReference>
<dbReference type="InterPro" id="IPR000608">
    <property type="entry name" value="UBC"/>
</dbReference>
<keyword evidence="1" id="KW-0833">Ubl conjugation pathway</keyword>